<name>A0A9N9BPA8_9GLOM</name>
<dbReference type="Proteomes" id="UP000789508">
    <property type="component" value="Unassembled WGS sequence"/>
</dbReference>
<keyword evidence="3" id="KW-1185">Reference proteome</keyword>
<evidence type="ECO:0000313" key="2">
    <source>
        <dbReference type="EMBL" id="CAG8570595.1"/>
    </source>
</evidence>
<gene>
    <name evidence="2" type="ORF">ALEPTO_LOCUS6792</name>
</gene>
<dbReference type="AlphaFoldDB" id="A0A9N9BPA8"/>
<evidence type="ECO:0000256" key="1">
    <source>
        <dbReference type="SAM" id="MobiDB-lite"/>
    </source>
</evidence>
<feature type="compositionally biased region" description="Low complexity" evidence="1">
    <location>
        <begin position="165"/>
        <end position="174"/>
    </location>
</feature>
<sequence>MPKCLCSKCRLINGKQLSWRTWRQHQRNNYQHITSVSINSLSQPTLTNLLSQELETFDRPSDENETSYNFDDENRINHDFDDENEINYDSNNENGINYDLDDENGINYDFDNSTNIAELSSYTENSVSFQGRGKLTPNKISFYKPKNLPIMRLDCLPDDFDQSDQDSTSCQSDVDQSEQYSNPNQSDKNDNSDQDEYEEIDINEETDDEDYEKITPFSSSLNVDLKISDIFLAPSYNPVRLSYNPPLLKENYVIQWPKTIYPYQSITARIASILADKSNERLMDSPFKRQIEKGVLGDIYDGKVWQEFLDEQGQPFFVGDKAEPIVNELKQLWVGQLFQTSLYPIGRIFRCALIQIACDIPAARKVTGLAPHSSKHACSKCTRVFPCFSGSSKIDYSNYIQEDPPLTNAEHRRIALQYKISDSTARKKIFQQYGIRWTCLLELPYIDIPRFTTIDPMHNIFLGTSKRIMQRAWMNDNFPKIGIKQLYEIQSLIDATPLPVDMGRINFKITSGFNALTADQWKTWVLIYSTYVLHQFLDEADRQCWQAFVTAVSIWSQRIITEAEIEAGHITMMAFLQYSEQIYGKRFCTPNMHLHKHLRECMLDYGPWYSFWCFTYERYNGELGLFSNSNRNMELEVLENFNHQVYIQQIKAKAYHYLPQDFLSSLDLIAQMNIEKTGTLGHYNFTVQEALDFRAMSGGLINRIVTGSEQFPGHFIGPFHEITLSTKIIEFLVHYYSNIYPNYSFHNENQTPKSNYSILVSSTARRATALKLGDEIYSSFYSRSDLNSNIFARWQLDDGKRINWPGVIKFFFEHRISLPSSTTPTSHYLAIIDWYKRDLQKQSYFYVKSRDSISKNILSTNADGSYHAELWEDRFVERGFETILPIQRIIGRFVKTSITSLTQTVNEIKSLLTSSDVKGQLETTKNSVDSLKRRLDIYEQNQSEFVTSIQRINNEHGIKIQRIEDTLITTTTILENLSTSTLALQTTMNSLLPSMQNHNSINISNATINSPHAITTANPILTAKLHDKMRYFNGFDDFEPPIFNNNYIYNFEFGPKNRKNKRITQNYVDLFIKEFDVQFEETQTNETWNEATIIEIAEAYFKTLKKERNTTPAAKILNDQRSRRRRRRETKSSNRLAALNKIPEDQLLYSKSEVEKLLSFEAMSPEVSDDEEMVSSSNEQDNVSELSRKKLLIPVFPWMSIEGNRIRNLVDNVVKRTRVEKLNSGGRHSYIAPIPREIVKMDDPRWIKMRSLIPARPEDLPIWAWNSDEYFDEIYDE</sequence>
<reference evidence="2" key="1">
    <citation type="submission" date="2021-06" db="EMBL/GenBank/DDBJ databases">
        <authorList>
            <person name="Kallberg Y."/>
            <person name="Tangrot J."/>
            <person name="Rosling A."/>
        </authorList>
    </citation>
    <scope>NUCLEOTIDE SEQUENCE</scope>
    <source>
        <strain evidence="2">FL130A</strain>
    </source>
</reference>
<feature type="region of interest" description="Disordered" evidence="1">
    <location>
        <begin position="1112"/>
        <end position="1134"/>
    </location>
</feature>
<accession>A0A9N9BPA8</accession>
<feature type="region of interest" description="Disordered" evidence="1">
    <location>
        <begin position="155"/>
        <end position="196"/>
    </location>
</feature>
<protein>
    <submittedName>
        <fullName evidence="2">12994_t:CDS:1</fullName>
    </submittedName>
</protein>
<dbReference type="PANTHER" id="PTHR46579">
    <property type="entry name" value="F5/8 TYPE C DOMAIN-CONTAINING PROTEIN-RELATED"/>
    <property type="match status" value="1"/>
</dbReference>
<comment type="caution">
    <text evidence="2">The sequence shown here is derived from an EMBL/GenBank/DDBJ whole genome shotgun (WGS) entry which is preliminary data.</text>
</comment>
<dbReference type="OrthoDB" id="2438044at2759"/>
<evidence type="ECO:0000313" key="3">
    <source>
        <dbReference type="Proteomes" id="UP000789508"/>
    </source>
</evidence>
<organism evidence="2 3">
    <name type="scientific">Ambispora leptoticha</name>
    <dbReference type="NCBI Taxonomy" id="144679"/>
    <lineage>
        <taxon>Eukaryota</taxon>
        <taxon>Fungi</taxon>
        <taxon>Fungi incertae sedis</taxon>
        <taxon>Mucoromycota</taxon>
        <taxon>Glomeromycotina</taxon>
        <taxon>Glomeromycetes</taxon>
        <taxon>Archaeosporales</taxon>
        <taxon>Ambisporaceae</taxon>
        <taxon>Ambispora</taxon>
    </lineage>
</organism>
<proteinExistence type="predicted"/>
<dbReference type="PANTHER" id="PTHR46579:SF2">
    <property type="entry name" value="C2H2-TYPE DOMAIN-CONTAINING PROTEIN"/>
    <property type="match status" value="1"/>
</dbReference>
<dbReference type="EMBL" id="CAJVPS010002526">
    <property type="protein sequence ID" value="CAG8570595.1"/>
    <property type="molecule type" value="Genomic_DNA"/>
</dbReference>